<gene>
    <name evidence="10" type="ORF">AUJ95_08195</name>
</gene>
<keyword evidence="5" id="KW-0997">Cell inner membrane</keyword>
<evidence type="ECO:0000256" key="5">
    <source>
        <dbReference type="ARBA" id="ARBA00022519"/>
    </source>
</evidence>
<dbReference type="PANTHER" id="PTHR38779">
    <property type="entry name" value="TYPE II SECRETION SYSTEM PROTEIN I-RELATED"/>
    <property type="match status" value="1"/>
</dbReference>
<dbReference type="AlphaFoldDB" id="A0A1J5DMJ5"/>
<protein>
    <recommendedName>
        <fullName evidence="12">Type II secretion system protein GspI</fullName>
    </recommendedName>
</protein>
<dbReference type="STRING" id="1817895.AUJ95_08195"/>
<comment type="similarity">
    <text evidence="2">Belongs to the GSP I family.</text>
</comment>
<evidence type="ECO:0000313" key="10">
    <source>
        <dbReference type="EMBL" id="OIP37389.1"/>
    </source>
</evidence>
<dbReference type="SUPFAM" id="SSF54523">
    <property type="entry name" value="Pili subunits"/>
    <property type="match status" value="1"/>
</dbReference>
<name>A0A1J5DMJ5_9BACT</name>
<dbReference type="PROSITE" id="PS00409">
    <property type="entry name" value="PROKAR_NTER_METHYL"/>
    <property type="match status" value="1"/>
</dbReference>
<keyword evidence="4" id="KW-0488">Methylation</keyword>
<dbReference type="GO" id="GO:0015628">
    <property type="term" value="P:protein secretion by the type II secretion system"/>
    <property type="evidence" value="ECO:0007669"/>
    <property type="project" value="InterPro"/>
</dbReference>
<evidence type="ECO:0000313" key="11">
    <source>
        <dbReference type="Proteomes" id="UP000183085"/>
    </source>
</evidence>
<evidence type="ECO:0000256" key="8">
    <source>
        <dbReference type="ARBA" id="ARBA00023136"/>
    </source>
</evidence>
<proteinExistence type="inferred from homology"/>
<dbReference type="NCBIfam" id="TIGR02532">
    <property type="entry name" value="IV_pilin_GFxxxE"/>
    <property type="match status" value="1"/>
</dbReference>
<evidence type="ECO:0000256" key="4">
    <source>
        <dbReference type="ARBA" id="ARBA00022481"/>
    </source>
</evidence>
<dbReference type="GO" id="GO:0005886">
    <property type="term" value="C:plasma membrane"/>
    <property type="evidence" value="ECO:0007669"/>
    <property type="project" value="UniProtKB-SubCell"/>
</dbReference>
<reference evidence="10 11" key="1">
    <citation type="journal article" date="2016" name="Environ. Microbiol.">
        <title>Genomic resolution of a cold subsurface aquifer community provides metabolic insights for novel microbes adapted to high CO concentrations.</title>
        <authorList>
            <person name="Probst A.J."/>
            <person name="Castelle C.J."/>
            <person name="Singh A."/>
            <person name="Brown C.T."/>
            <person name="Anantharaman K."/>
            <person name="Sharon I."/>
            <person name="Hug L.A."/>
            <person name="Burstein D."/>
            <person name="Emerson J.B."/>
            <person name="Thomas B.C."/>
            <person name="Banfield J.F."/>
        </authorList>
    </citation>
    <scope>NUCLEOTIDE SEQUENCE [LARGE SCALE GENOMIC DNA]</scope>
    <source>
        <strain evidence="10">CG2_30_40_21</strain>
    </source>
</reference>
<feature type="transmembrane region" description="Helical" evidence="9">
    <location>
        <begin position="12"/>
        <end position="33"/>
    </location>
</feature>
<evidence type="ECO:0000256" key="2">
    <source>
        <dbReference type="ARBA" id="ARBA00008358"/>
    </source>
</evidence>
<dbReference type="EMBL" id="MNYI01000211">
    <property type="protein sequence ID" value="OIP37389.1"/>
    <property type="molecule type" value="Genomic_DNA"/>
</dbReference>
<evidence type="ECO:0000256" key="3">
    <source>
        <dbReference type="ARBA" id="ARBA00022475"/>
    </source>
</evidence>
<evidence type="ECO:0000256" key="9">
    <source>
        <dbReference type="SAM" id="Phobius"/>
    </source>
</evidence>
<dbReference type="Pfam" id="PF07963">
    <property type="entry name" value="N_methyl"/>
    <property type="match status" value="1"/>
</dbReference>
<organism evidence="10 11">
    <name type="scientific">Candidatus Desantisbacteria bacterium CG2_30_40_21</name>
    <dbReference type="NCBI Taxonomy" id="1817895"/>
    <lineage>
        <taxon>Bacteria</taxon>
        <taxon>Candidatus Desantisiibacteriota</taxon>
    </lineage>
</organism>
<keyword evidence="3" id="KW-1003">Cell membrane</keyword>
<dbReference type="InterPro" id="IPR010052">
    <property type="entry name" value="T2SS_protein-GspI"/>
</dbReference>
<sequence>MKKQWIESGFTLLEVMVAVAIFGIAVITLLGVFSNGLNLMRLTNNQTQTIILAQSKLAEFNAGLEKNTEGKEGNFAWKITTAMEQGMERITVNVCRDKKEKIQLVTLKQAGQ</sequence>
<accession>A0A1J5DMJ5</accession>
<dbReference type="InterPro" id="IPR012902">
    <property type="entry name" value="N_methyl_site"/>
</dbReference>
<dbReference type="GO" id="GO:0015627">
    <property type="term" value="C:type II protein secretion system complex"/>
    <property type="evidence" value="ECO:0007669"/>
    <property type="project" value="InterPro"/>
</dbReference>
<keyword evidence="8 9" id="KW-0472">Membrane</keyword>
<comment type="subcellular location">
    <subcellularLocation>
        <location evidence="1">Cell inner membrane</location>
        <topology evidence="1">Single-pass membrane protein</topology>
    </subcellularLocation>
</comment>
<evidence type="ECO:0000256" key="1">
    <source>
        <dbReference type="ARBA" id="ARBA00004377"/>
    </source>
</evidence>
<dbReference type="InterPro" id="IPR045584">
    <property type="entry name" value="Pilin-like"/>
</dbReference>
<comment type="caution">
    <text evidence="10">The sequence shown here is derived from an EMBL/GenBank/DDBJ whole genome shotgun (WGS) entry which is preliminary data.</text>
</comment>
<evidence type="ECO:0000256" key="7">
    <source>
        <dbReference type="ARBA" id="ARBA00022989"/>
    </source>
</evidence>
<keyword evidence="7 9" id="KW-1133">Transmembrane helix</keyword>
<dbReference type="Proteomes" id="UP000183085">
    <property type="component" value="Unassembled WGS sequence"/>
</dbReference>
<evidence type="ECO:0008006" key="12">
    <source>
        <dbReference type="Google" id="ProtNLM"/>
    </source>
</evidence>
<keyword evidence="6 9" id="KW-0812">Transmembrane</keyword>
<dbReference type="PANTHER" id="PTHR38779:SF2">
    <property type="entry name" value="TYPE II SECRETION SYSTEM PROTEIN I-RELATED"/>
    <property type="match status" value="1"/>
</dbReference>
<evidence type="ECO:0000256" key="6">
    <source>
        <dbReference type="ARBA" id="ARBA00022692"/>
    </source>
</evidence>